<gene>
    <name evidence="2" type="ORF">DUT91_03455</name>
</gene>
<evidence type="ECO:0000313" key="2">
    <source>
        <dbReference type="EMBL" id="RCS25829.1"/>
    </source>
</evidence>
<sequence length="263" mass="29255">MRFPWNGCIPLSEIFHIGVIALVKSGGFIVGVASILGLPEKTVSGAFRVLRESGLMTSGARGVNAPDMTDLDASRMLIAMLVDERPPYAETSVRDFATLVCTDIHLAQPSEYLPEEERATFERATSNFTLRGRGLPEPHTLEQAVAELIRMYGDDCEKEYWRHSQIDMGERGLFDPHTEIEIIANTLSARISMNGNVYHYSDSLIAPDSWGDGETIEDIEADLDAEDAHELKRSRHAKAINTIRSVDSRQIAALARLLREARE</sequence>
<feature type="transmembrane region" description="Helical" evidence="1">
    <location>
        <begin position="14"/>
        <end position="38"/>
    </location>
</feature>
<keyword evidence="3" id="KW-1185">Reference proteome</keyword>
<name>A0A368K909_9HYPH</name>
<evidence type="ECO:0000313" key="3">
    <source>
        <dbReference type="Proteomes" id="UP000253420"/>
    </source>
</evidence>
<dbReference type="AlphaFoldDB" id="A0A368K909"/>
<keyword evidence="1" id="KW-0812">Transmembrane</keyword>
<dbReference type="EMBL" id="QOZG01000001">
    <property type="protein sequence ID" value="RCS25829.1"/>
    <property type="molecule type" value="Genomic_DNA"/>
</dbReference>
<proteinExistence type="predicted"/>
<keyword evidence="1" id="KW-0472">Membrane</keyword>
<comment type="caution">
    <text evidence="2">The sequence shown here is derived from an EMBL/GenBank/DDBJ whole genome shotgun (WGS) entry which is preliminary data.</text>
</comment>
<keyword evidence="1" id="KW-1133">Transmembrane helix</keyword>
<dbReference type="Proteomes" id="UP000253420">
    <property type="component" value="Unassembled WGS sequence"/>
</dbReference>
<organism evidence="2 3">
    <name type="scientific">Phyllobacterium salinisoli</name>
    <dbReference type="NCBI Taxonomy" id="1899321"/>
    <lineage>
        <taxon>Bacteria</taxon>
        <taxon>Pseudomonadati</taxon>
        <taxon>Pseudomonadota</taxon>
        <taxon>Alphaproteobacteria</taxon>
        <taxon>Hyphomicrobiales</taxon>
        <taxon>Phyllobacteriaceae</taxon>
        <taxon>Phyllobacterium</taxon>
    </lineage>
</organism>
<reference evidence="2 3" key="1">
    <citation type="submission" date="2018-07" db="EMBL/GenBank/DDBJ databases">
        <title>The draft genome of Phyllobacterium salinisoli.</title>
        <authorList>
            <person name="Liu L."/>
            <person name="Li L."/>
            <person name="Zhang X."/>
            <person name="Liang L."/>
        </authorList>
    </citation>
    <scope>NUCLEOTIDE SEQUENCE [LARGE SCALE GENOMIC DNA]</scope>
    <source>
        <strain evidence="2 3">LLAN61</strain>
    </source>
</reference>
<accession>A0A368K909</accession>
<protein>
    <submittedName>
        <fullName evidence="2">Uncharacterized protein</fullName>
    </submittedName>
</protein>
<evidence type="ECO:0000256" key="1">
    <source>
        <dbReference type="SAM" id="Phobius"/>
    </source>
</evidence>